<reference evidence="2" key="1">
    <citation type="submission" date="2018-11" db="EMBL/GenBank/DDBJ databases">
        <authorList>
            <person name="Alioto T."/>
            <person name="Alioto T."/>
        </authorList>
    </citation>
    <scope>NUCLEOTIDE SEQUENCE</scope>
</reference>
<dbReference type="EMBL" id="UYJE01004400">
    <property type="protein sequence ID" value="VDI27745.1"/>
    <property type="molecule type" value="Genomic_DNA"/>
</dbReference>
<dbReference type="AlphaFoldDB" id="A0A8B6E2T8"/>
<keyword evidence="3" id="KW-1185">Reference proteome</keyword>
<gene>
    <name evidence="2" type="ORF">MGAL_10B074655</name>
</gene>
<feature type="compositionally biased region" description="Acidic residues" evidence="1">
    <location>
        <begin position="1"/>
        <end position="13"/>
    </location>
</feature>
<evidence type="ECO:0000256" key="1">
    <source>
        <dbReference type="SAM" id="MobiDB-lite"/>
    </source>
</evidence>
<name>A0A8B6E2T8_MYTGA</name>
<dbReference type="SUPFAM" id="SSF56219">
    <property type="entry name" value="DNase I-like"/>
    <property type="match status" value="1"/>
</dbReference>
<evidence type="ECO:0000313" key="2">
    <source>
        <dbReference type="EMBL" id="VDI27745.1"/>
    </source>
</evidence>
<evidence type="ECO:0000313" key="3">
    <source>
        <dbReference type="Proteomes" id="UP000596742"/>
    </source>
</evidence>
<dbReference type="InterPro" id="IPR036691">
    <property type="entry name" value="Endo/exonu/phosph_ase_sf"/>
</dbReference>
<accession>A0A8B6E2T8</accession>
<protein>
    <submittedName>
        <fullName evidence="2">Uncharacterized protein</fullName>
    </submittedName>
</protein>
<organism evidence="2 3">
    <name type="scientific">Mytilus galloprovincialis</name>
    <name type="common">Mediterranean mussel</name>
    <dbReference type="NCBI Taxonomy" id="29158"/>
    <lineage>
        <taxon>Eukaryota</taxon>
        <taxon>Metazoa</taxon>
        <taxon>Spiralia</taxon>
        <taxon>Lophotrochozoa</taxon>
        <taxon>Mollusca</taxon>
        <taxon>Bivalvia</taxon>
        <taxon>Autobranchia</taxon>
        <taxon>Pteriomorphia</taxon>
        <taxon>Mytilida</taxon>
        <taxon>Mytiloidea</taxon>
        <taxon>Mytilidae</taxon>
        <taxon>Mytilinae</taxon>
        <taxon>Mytilus</taxon>
    </lineage>
</organism>
<sequence>METDYESFDENSDNEEHVSGCVDGATGRDRKNENILSVSGSRFKQSQLKKSVKTRRNIMKFFPKVDKVKVRSAPYVKKGGDWNTTLSDLDRCTKTGHKVDNAFRKLEHLMNDSDLYDIWRFRNPNKRVFSRKMIYNGVLKQSRLDYFFGE</sequence>
<dbReference type="OrthoDB" id="8920715at2759"/>
<proteinExistence type="predicted"/>
<feature type="region of interest" description="Disordered" evidence="1">
    <location>
        <begin position="1"/>
        <end position="26"/>
    </location>
</feature>
<dbReference type="Proteomes" id="UP000596742">
    <property type="component" value="Unassembled WGS sequence"/>
</dbReference>
<dbReference type="Gene3D" id="3.60.10.10">
    <property type="entry name" value="Endonuclease/exonuclease/phosphatase"/>
    <property type="match status" value="1"/>
</dbReference>
<comment type="caution">
    <text evidence="2">The sequence shown here is derived from an EMBL/GenBank/DDBJ whole genome shotgun (WGS) entry which is preliminary data.</text>
</comment>